<evidence type="ECO:0000313" key="11">
    <source>
        <dbReference type="EMBL" id="KFM60474.1"/>
    </source>
</evidence>
<dbReference type="GO" id="GO:0035550">
    <property type="term" value="C:urease complex"/>
    <property type="evidence" value="ECO:0007669"/>
    <property type="project" value="InterPro"/>
</dbReference>
<dbReference type="PROSITE" id="PS51368">
    <property type="entry name" value="UREASE_3"/>
    <property type="match status" value="1"/>
</dbReference>
<dbReference type="STRING" id="407821.A0A087T5T5"/>
<evidence type="ECO:0000256" key="3">
    <source>
        <dbReference type="ARBA" id="ARBA00022596"/>
    </source>
</evidence>
<evidence type="ECO:0000256" key="8">
    <source>
        <dbReference type="PIRSR" id="PIRSR611612-52"/>
    </source>
</evidence>
<dbReference type="NCBIfam" id="TIGR01792">
    <property type="entry name" value="urease_alph"/>
    <property type="match status" value="1"/>
</dbReference>
<dbReference type="PIRSF" id="PIRSF001222">
    <property type="entry name" value="Urease"/>
    <property type="match status" value="1"/>
</dbReference>
<dbReference type="InterPro" id="IPR017951">
    <property type="entry name" value="Urease_asu_c"/>
</dbReference>
<protein>
    <recommendedName>
        <fullName evidence="2">urease</fullName>
        <ecNumber evidence="2">3.5.1.5</ecNumber>
    </recommendedName>
</protein>
<evidence type="ECO:0000256" key="7">
    <source>
        <dbReference type="PIRSR" id="PIRSR001222-51"/>
    </source>
</evidence>
<feature type="binding site" description="via carbamate group" evidence="7">
    <location>
        <position position="518"/>
    </location>
    <ligand>
        <name>Ni(2+)</name>
        <dbReference type="ChEBI" id="CHEBI:49786"/>
        <label>1</label>
    </ligand>
</feature>
<dbReference type="PANTHER" id="PTHR33569:SF1">
    <property type="entry name" value="UREASE"/>
    <property type="match status" value="1"/>
</dbReference>
<dbReference type="HAMAP" id="MF_01953">
    <property type="entry name" value="Urease_alpha"/>
    <property type="match status" value="1"/>
</dbReference>
<keyword evidence="12" id="KW-1185">Reference proteome</keyword>
<proteinExistence type="inferred from homology"/>
<dbReference type="NCBIfam" id="NF009686">
    <property type="entry name" value="PRK13207.1"/>
    <property type="match status" value="1"/>
</dbReference>
<gene>
    <name evidence="11" type="ORF">X975_20280</name>
</gene>
<dbReference type="GO" id="GO:0043419">
    <property type="term" value="P:urea catabolic process"/>
    <property type="evidence" value="ECO:0007669"/>
    <property type="project" value="UniProtKB-UniPathway"/>
</dbReference>
<feature type="binding site" evidence="7">
    <location>
        <position position="547"/>
    </location>
    <ligand>
        <name>Ni(2+)</name>
        <dbReference type="ChEBI" id="CHEBI:49786"/>
        <label>2</label>
    </ligand>
</feature>
<evidence type="ECO:0000256" key="6">
    <source>
        <dbReference type="PIRSR" id="PIRSR001222-50"/>
    </source>
</evidence>
<feature type="binding site" evidence="9">
    <location>
        <position position="520"/>
    </location>
    <ligand>
        <name>substrate</name>
    </ligand>
</feature>
<dbReference type="InterPro" id="IPR011059">
    <property type="entry name" value="Metal-dep_hydrolase_composite"/>
</dbReference>
<dbReference type="CDD" id="cd00390">
    <property type="entry name" value="Urease_gamma"/>
    <property type="match status" value="1"/>
</dbReference>
<dbReference type="UniPathway" id="UPA00258">
    <property type="reaction ID" value="UER00370"/>
</dbReference>
<dbReference type="InterPro" id="IPR002026">
    <property type="entry name" value="Urease_gamma/gamma-beta_su"/>
</dbReference>
<dbReference type="Gene3D" id="3.20.20.140">
    <property type="entry name" value="Metal-dependent hydrolases"/>
    <property type="match status" value="1"/>
</dbReference>
<evidence type="ECO:0000256" key="1">
    <source>
        <dbReference type="ARBA" id="ARBA00004897"/>
    </source>
</evidence>
<dbReference type="InterPro" id="IPR036463">
    <property type="entry name" value="Urease_gamma_sf"/>
</dbReference>
<comment type="PTM">
    <text evidence="6">Carbamylation allows a single lysine to coordinate two nickel ions.</text>
</comment>
<dbReference type="InterPro" id="IPR005848">
    <property type="entry name" value="Urease_asu"/>
</dbReference>
<feature type="binding site" description="via carbamate group" evidence="7">
    <location>
        <position position="518"/>
    </location>
    <ligand>
        <name>Ni(2+)</name>
        <dbReference type="ChEBI" id="CHEBI:49786"/>
        <label>2</label>
    </ligand>
</feature>
<organism evidence="11 12">
    <name type="scientific">Stegodyphus mimosarum</name>
    <name type="common">African social velvet spider</name>
    <dbReference type="NCBI Taxonomy" id="407821"/>
    <lineage>
        <taxon>Eukaryota</taxon>
        <taxon>Metazoa</taxon>
        <taxon>Ecdysozoa</taxon>
        <taxon>Arthropoda</taxon>
        <taxon>Chelicerata</taxon>
        <taxon>Arachnida</taxon>
        <taxon>Araneae</taxon>
        <taxon>Araneomorphae</taxon>
        <taxon>Entelegynae</taxon>
        <taxon>Eresoidea</taxon>
        <taxon>Eresidae</taxon>
        <taxon>Stegodyphus</taxon>
    </lineage>
</organism>
<dbReference type="CDD" id="cd00407">
    <property type="entry name" value="Urease_beta"/>
    <property type="match status" value="1"/>
</dbReference>
<feature type="binding site" evidence="7">
    <location>
        <position position="433"/>
    </location>
    <ligand>
        <name>Ni(2+)</name>
        <dbReference type="ChEBI" id="CHEBI:49786"/>
        <label>1</label>
    </ligand>
</feature>
<dbReference type="PRINTS" id="PR01752">
    <property type="entry name" value="UREASE"/>
</dbReference>
<comment type="pathway">
    <text evidence="1">Nitrogen metabolism; urea degradation; CO(2) and NH(3) from urea (urease route): step 1/1.</text>
</comment>
<dbReference type="InterPro" id="IPR008221">
    <property type="entry name" value="Urease"/>
</dbReference>
<reference evidence="11 12" key="1">
    <citation type="submission" date="2013-11" db="EMBL/GenBank/DDBJ databases">
        <title>Genome sequencing of Stegodyphus mimosarum.</title>
        <authorList>
            <person name="Bechsgaard J."/>
        </authorList>
    </citation>
    <scope>NUCLEOTIDE SEQUENCE [LARGE SCALE GENOMIC DNA]</scope>
</reference>
<evidence type="ECO:0000256" key="9">
    <source>
        <dbReference type="PROSITE-ProRule" id="PRU00700"/>
    </source>
</evidence>
<evidence type="ECO:0000256" key="2">
    <source>
        <dbReference type="ARBA" id="ARBA00012934"/>
    </source>
</evidence>
<name>A0A087T5T5_STEMI</name>
<dbReference type="PANTHER" id="PTHR33569">
    <property type="entry name" value="UREASE"/>
    <property type="match status" value="1"/>
</dbReference>
<dbReference type="OMA" id="DTMDGVH"/>
<evidence type="ECO:0000313" key="12">
    <source>
        <dbReference type="Proteomes" id="UP000054359"/>
    </source>
</evidence>
<dbReference type="InterPro" id="IPR006680">
    <property type="entry name" value="Amidohydro-rel"/>
</dbReference>
<dbReference type="InterPro" id="IPR050069">
    <property type="entry name" value="Urease_subunit"/>
</dbReference>
<keyword evidence="5 9" id="KW-0378">Hydrolase</keyword>
<dbReference type="Gene3D" id="3.30.280.10">
    <property type="entry name" value="Urease, gamma-like subunit"/>
    <property type="match status" value="1"/>
</dbReference>
<feature type="modified residue" description="N6-carboxylysine" evidence="6">
    <location>
        <position position="518"/>
    </location>
</feature>
<dbReference type="AlphaFoldDB" id="A0A087T5T5"/>
<dbReference type="EMBL" id="KK113567">
    <property type="protein sequence ID" value="KFM60474.1"/>
    <property type="molecule type" value="Genomic_DNA"/>
</dbReference>
<feature type="domain" description="Urease" evidence="10">
    <location>
        <begin position="426"/>
        <end position="867"/>
    </location>
</feature>
<comment type="cofactor">
    <cofactor evidence="7">
        <name>Ni cation</name>
        <dbReference type="ChEBI" id="CHEBI:25516"/>
    </cofactor>
    <text evidence="7">Binds 2 nickel ions per subunit.</text>
</comment>
<dbReference type="SUPFAM" id="SSF54111">
    <property type="entry name" value="Urease, gamma-subunit"/>
    <property type="match status" value="1"/>
</dbReference>
<dbReference type="SUPFAM" id="SSF51556">
    <property type="entry name" value="Metallo-dependent hydrolases"/>
    <property type="match status" value="1"/>
</dbReference>
<dbReference type="InterPro" id="IPR029754">
    <property type="entry name" value="Urease_Ni-bd"/>
</dbReference>
<dbReference type="Pfam" id="PF00547">
    <property type="entry name" value="Urease_gamma"/>
    <property type="match status" value="1"/>
</dbReference>
<dbReference type="OrthoDB" id="6429156at2759"/>
<dbReference type="InterPro" id="IPR036461">
    <property type="entry name" value="Urease_betasu_sf"/>
</dbReference>
<evidence type="ECO:0000259" key="10">
    <source>
        <dbReference type="PROSITE" id="PS51368"/>
    </source>
</evidence>
<dbReference type="MEROPS" id="M38.982"/>
<feature type="binding site" evidence="7">
    <location>
        <position position="661"/>
    </location>
    <ligand>
        <name>Ni(2+)</name>
        <dbReference type="ChEBI" id="CHEBI:49786"/>
        <label>1</label>
    </ligand>
</feature>
<dbReference type="Pfam" id="PF01979">
    <property type="entry name" value="Amidohydro_1"/>
    <property type="match status" value="1"/>
</dbReference>
<keyword evidence="3 7" id="KW-0533">Nickel</keyword>
<evidence type="ECO:0000256" key="5">
    <source>
        <dbReference type="ARBA" id="ARBA00022801"/>
    </source>
</evidence>
<dbReference type="Proteomes" id="UP000054359">
    <property type="component" value="Unassembled WGS sequence"/>
</dbReference>
<evidence type="ECO:0000256" key="4">
    <source>
        <dbReference type="ARBA" id="ARBA00022723"/>
    </source>
</evidence>
<dbReference type="Pfam" id="PF00699">
    <property type="entry name" value="Urease_beta"/>
    <property type="match status" value="1"/>
</dbReference>
<dbReference type="Pfam" id="PF00449">
    <property type="entry name" value="Urease_alpha"/>
    <property type="match status" value="1"/>
</dbReference>
<dbReference type="SUPFAM" id="SSF51278">
    <property type="entry name" value="Urease, beta-subunit"/>
    <property type="match status" value="1"/>
</dbReference>
<feature type="binding site" evidence="7">
    <location>
        <position position="431"/>
    </location>
    <ligand>
        <name>Ni(2+)</name>
        <dbReference type="ChEBI" id="CHEBI:49786"/>
        <label>1</label>
    </ligand>
</feature>
<dbReference type="SUPFAM" id="SSF51338">
    <property type="entry name" value="Composite domain of metallo-dependent hydrolases"/>
    <property type="match status" value="2"/>
</dbReference>
<feature type="binding site" evidence="7">
    <location>
        <position position="573"/>
    </location>
    <ligand>
        <name>Ni(2+)</name>
        <dbReference type="ChEBI" id="CHEBI:49786"/>
        <label>2</label>
    </ligand>
</feature>
<dbReference type="GO" id="GO:0009039">
    <property type="term" value="F:urease activity"/>
    <property type="evidence" value="ECO:0007669"/>
    <property type="project" value="UniProtKB-EC"/>
</dbReference>
<dbReference type="GO" id="GO:0016151">
    <property type="term" value="F:nickel cation binding"/>
    <property type="evidence" value="ECO:0007669"/>
    <property type="project" value="InterPro"/>
</dbReference>
<dbReference type="NCBIfam" id="TIGR00192">
    <property type="entry name" value="urease_beta"/>
    <property type="match status" value="1"/>
</dbReference>
<dbReference type="Gene3D" id="2.10.150.10">
    <property type="entry name" value="Urease, beta subunit"/>
    <property type="match status" value="1"/>
</dbReference>
<dbReference type="CDD" id="cd00375">
    <property type="entry name" value="Urease_alpha"/>
    <property type="match status" value="1"/>
</dbReference>
<sequence length="867" mass="94544">MRFGCNATVKFSTGLKDEANASRTRLITCSPSWISGAKKISQRMPTKPPRSSCSNILPSTVFLKTLIQEFARNGDSVAELMCKGRQLLGRKQVMNGIGEMIHEIGIEATFPDGTKLVTLSHPICGEHGNLALALYGSFLPVPDKSIFVTKEDLNEDPRMKRSPPGSIYPNKEEPVIYINKGKKRTALEVASVCDRPIQIGSHYNFIEANKHLVFDRAQSYGMRLDIPAGNAVRFEPGEVKQVTLVEIGGNKIVRGGNGLCDGLIHDSNLRNVMQKITDQYFGHKVQEAQLPAKPCNISRYIYAKNYGPTVGDKVRLGDTSLVIEIERDFTEYGNECKFGGGKVLRDGLGQATQKKSCEVLDTVITNCVIIDAVQGIVKADVGIKDNKIAAIGKAGNPDIMDRITPGMIVGVATEVISAEGLILTAGGIDSHVHYICPQLVKDAIASGLTTLLGGGVGPATGSRATTCTPGPHHLRAMIESTDCFPMNFGFTGKGSTSESDNLSAALVEQIEAGAIGLKIHEDWGATPAIIDTALRVAEDYDIQILIHTDTLNESSCLEETVEAFKGRTIHTYHTEGAGGGHAPDIIKVCGEPNCIPSSTSPTRPFTRNTIDEHIDMLLICHHLDKNLKEDLAFAESRIRSETIAAEDILHDMGAISIMSSDSQAMGRIGEVVIHTWQTADKMKRCRGQLPEDTKDNDNHRVKRFIAKYTINPAIAHGMSHAIGSVEVNKLADLVLWNPAFFGAKPKMILKGGQIVWAEMGLANASIPIVQPVRYRKMYGSYGRSPKNNSYLFVSKISMDKGIVKNYNIDKKTIPVRGCRSISKRDMIFNDALPCIKVSPENYKTFVKEVSKNGEEVCTHLTCEPAKI</sequence>
<feature type="active site" description="Proton donor" evidence="8 9">
    <location>
        <position position="621"/>
    </location>
</feature>
<keyword evidence="4 7" id="KW-0479">Metal-binding</keyword>
<dbReference type="Gene3D" id="2.30.40.10">
    <property type="entry name" value="Urease, subunit C, domain 1"/>
    <property type="match status" value="1"/>
</dbReference>
<dbReference type="InterPro" id="IPR002019">
    <property type="entry name" value="Urease_beta-like"/>
</dbReference>
<feature type="non-terminal residue" evidence="11">
    <location>
        <position position="867"/>
    </location>
</feature>
<dbReference type="InterPro" id="IPR017950">
    <property type="entry name" value="Urease_AS"/>
</dbReference>
<dbReference type="PROSITE" id="PS00145">
    <property type="entry name" value="UREASE_2"/>
    <property type="match status" value="1"/>
</dbReference>
<dbReference type="PROSITE" id="PS01120">
    <property type="entry name" value="UREASE_1"/>
    <property type="match status" value="1"/>
</dbReference>
<dbReference type="EC" id="3.5.1.5" evidence="2"/>
<dbReference type="InterPro" id="IPR011612">
    <property type="entry name" value="Urease_alpha_N_dom"/>
</dbReference>
<dbReference type="InterPro" id="IPR032466">
    <property type="entry name" value="Metal_Hydrolase"/>
</dbReference>
<accession>A0A087T5T5</accession>